<comment type="caution">
    <text evidence="1">The sequence shown here is derived from an EMBL/GenBank/DDBJ whole genome shotgun (WGS) entry which is preliminary data.</text>
</comment>
<organism evidence="1 2">
    <name type="scientific">Candidatus Gottesmanbacteria bacterium CG11_big_fil_rev_8_21_14_0_20_37_11</name>
    <dbReference type="NCBI Taxonomy" id="1974575"/>
    <lineage>
        <taxon>Bacteria</taxon>
        <taxon>Candidatus Gottesmaniibacteriota</taxon>
    </lineage>
</organism>
<gene>
    <name evidence="1" type="ORF">COV53_01565</name>
</gene>
<dbReference type="Proteomes" id="UP000230707">
    <property type="component" value="Unassembled WGS sequence"/>
</dbReference>
<name>A0A2H0NIM6_9BACT</name>
<sequence length="963" mass="108916">MFDTGVSRESAVFAPSVYIEAARASRLVEFSRLNPALLVSLPRDLVREFARQETPLTQPFFFGEPEVDSVRIVERLTEIIGQPDMVDIATRLNPDQDIEAVIPAVWQYAVRMQEYLKSANPLLPKDVVNQTDLSAYLACCLPVRPGREDAAVELFHAMVAGNQQCPGMGNFLYENERGVLSANTLEAVKAVTSAAETALELSQNDPVLRDQTVEAVIQAVHAQDKWWVFGVDEPDPLTVNLLGLLEKYQVPEASEIILDTLFRKAEQDKLVVAAVLLPQDWDLKWHGFKFLTPAMDQFFNLAIRGDKTKTQKFIFDHSDATGISRSVLELLAARTDLHQETITLGSEREGNYFGRKFRFEGLPEGESITLTECTNWILAARDATGKVRGLYNLDPGNFTKGDEVLTVQADPVEKVLFWSTNTARPITDDRLQQFFTDLPKIERMVNAHIAYAGVYNAYPMPIYYQLWEYLQSQDAGAQEMVGRFLEEFGINSLFPFLCGEYNQRNIPLVMKFALENQTPRSFDDDGIETIRMYESFPEWVLGRYSAMAMDAWEYAQRISPVPEKALALNDLILQRSKALLVAAAKMHEVRGGLTEEEKAYVTCSFAFNEIMLHIMADKTGKLSQKYQMSYDLVRDFFILHDPSDPDSRELFASAMDLWFKIYTEKQKGAEYAGKVEELTGAFYQAYEELEKDSGQTTADPVLERTRYFKSLENDIACGVLPEPKKVGRSVKICFVGVGNARMEAPIVALLKGKDQGYRFFGIDIEKPQDIPPDIEFHRLNMKDLSREMPGKFDRIMLIWSPYMDVIELGEMLEVAASLTSAGTDDVEIEIDVAFPFGEHSYEKIIREYNRSSPDEPVGMFFRDFSREGKPPVGKRFFAGDPTFIDYCFGRHGFGIANFPAQPSEIIEICQRTSRDDSWILDGPQNDPDRQAVYRTNSGCNRVTYKVRKLPGRAPISSLAEAGK</sequence>
<evidence type="ECO:0000313" key="1">
    <source>
        <dbReference type="EMBL" id="PIR08717.1"/>
    </source>
</evidence>
<dbReference type="AlphaFoldDB" id="A0A2H0NIM6"/>
<accession>A0A2H0NIM6</accession>
<proteinExistence type="predicted"/>
<evidence type="ECO:0000313" key="2">
    <source>
        <dbReference type="Proteomes" id="UP000230707"/>
    </source>
</evidence>
<dbReference type="EMBL" id="PCWS01000032">
    <property type="protein sequence ID" value="PIR08717.1"/>
    <property type="molecule type" value="Genomic_DNA"/>
</dbReference>
<protein>
    <submittedName>
        <fullName evidence="1">Uncharacterized protein</fullName>
    </submittedName>
</protein>
<reference evidence="1 2" key="1">
    <citation type="submission" date="2017-09" db="EMBL/GenBank/DDBJ databases">
        <title>Depth-based differentiation of microbial function through sediment-hosted aquifers and enrichment of novel symbionts in the deep terrestrial subsurface.</title>
        <authorList>
            <person name="Probst A.J."/>
            <person name="Ladd B."/>
            <person name="Jarett J.K."/>
            <person name="Geller-Mcgrath D.E."/>
            <person name="Sieber C.M."/>
            <person name="Emerson J.B."/>
            <person name="Anantharaman K."/>
            <person name="Thomas B.C."/>
            <person name="Malmstrom R."/>
            <person name="Stieglmeier M."/>
            <person name="Klingl A."/>
            <person name="Woyke T."/>
            <person name="Ryan C.M."/>
            <person name="Banfield J.F."/>
        </authorList>
    </citation>
    <scope>NUCLEOTIDE SEQUENCE [LARGE SCALE GENOMIC DNA]</scope>
    <source>
        <strain evidence="1">CG11_big_fil_rev_8_21_14_0_20_37_11</strain>
    </source>
</reference>